<feature type="region of interest" description="Disordered" evidence="6">
    <location>
        <begin position="1843"/>
        <end position="1864"/>
    </location>
</feature>
<keyword evidence="7" id="KW-0472">Membrane</keyword>
<dbReference type="EMBL" id="JBBMFF010000060">
    <property type="protein sequence ID" value="MEQ2509797.1"/>
    <property type="molecule type" value="Genomic_DNA"/>
</dbReference>
<evidence type="ECO:0000256" key="1">
    <source>
        <dbReference type="ARBA" id="ARBA00008142"/>
    </source>
</evidence>
<evidence type="ECO:0000256" key="4">
    <source>
        <dbReference type="ARBA" id="ARBA00022777"/>
    </source>
</evidence>
<keyword evidence="2" id="KW-0808">Transferase</keyword>
<dbReference type="Pfam" id="PF07532">
    <property type="entry name" value="Big_4"/>
    <property type="match status" value="1"/>
</dbReference>
<dbReference type="Pfam" id="PF00801">
    <property type="entry name" value="PKD"/>
    <property type="match status" value="1"/>
</dbReference>
<organism evidence="10 11">
    <name type="scientific">Faecousia intestinalis</name>
    <dbReference type="NCBI Taxonomy" id="3133167"/>
    <lineage>
        <taxon>Bacteria</taxon>
        <taxon>Bacillati</taxon>
        <taxon>Bacillota</taxon>
        <taxon>Clostridia</taxon>
        <taxon>Eubacteriales</taxon>
        <taxon>Oscillospiraceae</taxon>
        <taxon>Faecousia</taxon>
    </lineage>
</organism>
<evidence type="ECO:0000256" key="5">
    <source>
        <dbReference type="PROSITE-ProRule" id="PRU00284"/>
    </source>
</evidence>
<feature type="compositionally biased region" description="Low complexity" evidence="6">
    <location>
        <begin position="1926"/>
        <end position="1952"/>
    </location>
</feature>
<keyword evidence="3" id="KW-0677">Repeat</keyword>
<feature type="domain" description="Methyl-accepting transducer" evidence="8">
    <location>
        <begin position="1835"/>
        <end position="2061"/>
    </location>
</feature>
<dbReference type="InterPro" id="IPR011081">
    <property type="entry name" value="Big_4"/>
</dbReference>
<protein>
    <submittedName>
        <fullName evidence="10">DUF5695 domain-containing protein</fullName>
    </submittedName>
</protein>
<feature type="domain" description="SLH" evidence="9">
    <location>
        <begin position="2159"/>
        <end position="2218"/>
    </location>
</feature>
<feature type="domain" description="SLH" evidence="9">
    <location>
        <begin position="2283"/>
        <end position="2336"/>
    </location>
</feature>
<dbReference type="InterPro" id="IPR000601">
    <property type="entry name" value="PKD_dom"/>
</dbReference>
<accession>A0ABV1G309</accession>
<feature type="region of interest" description="Disordered" evidence="6">
    <location>
        <begin position="1924"/>
        <end position="2029"/>
    </location>
</feature>
<dbReference type="InterPro" id="IPR035986">
    <property type="entry name" value="PKD_dom_sf"/>
</dbReference>
<evidence type="ECO:0000256" key="6">
    <source>
        <dbReference type="SAM" id="MobiDB-lite"/>
    </source>
</evidence>
<feature type="region of interest" description="Disordered" evidence="6">
    <location>
        <begin position="344"/>
        <end position="363"/>
    </location>
</feature>
<comment type="similarity">
    <text evidence="1">Belongs to the NDK family.</text>
</comment>
<feature type="transmembrane region" description="Helical" evidence="7">
    <location>
        <begin position="12"/>
        <end position="32"/>
    </location>
</feature>
<dbReference type="InterPro" id="IPR004089">
    <property type="entry name" value="MCPsignal_dom"/>
</dbReference>
<keyword evidence="5" id="KW-0807">Transducer</keyword>
<dbReference type="Pfam" id="PF18951">
    <property type="entry name" value="DUF5695"/>
    <property type="match status" value="3"/>
</dbReference>
<feature type="domain" description="SLH" evidence="9">
    <location>
        <begin position="2219"/>
        <end position="2282"/>
    </location>
</feature>
<dbReference type="PROSITE" id="PS50111">
    <property type="entry name" value="CHEMOTAXIS_TRANSDUC_2"/>
    <property type="match status" value="1"/>
</dbReference>
<reference evidence="10 11" key="1">
    <citation type="submission" date="2024-03" db="EMBL/GenBank/DDBJ databases">
        <title>Human intestinal bacterial collection.</title>
        <authorList>
            <person name="Pauvert C."/>
            <person name="Hitch T.C.A."/>
            <person name="Clavel T."/>
        </authorList>
    </citation>
    <scope>NUCLEOTIDE SEQUENCE [LARGE SCALE GENOMIC DNA]</scope>
    <source>
        <strain evidence="10 11">CLA-AA-H192</strain>
    </source>
</reference>
<dbReference type="InterPro" id="IPR013783">
    <property type="entry name" value="Ig-like_fold"/>
</dbReference>
<dbReference type="Gene3D" id="1.20.1270.90">
    <property type="entry name" value="AF1782-like"/>
    <property type="match status" value="1"/>
</dbReference>
<gene>
    <name evidence="10" type="ORF">WMO66_00815</name>
</gene>
<sequence>MQRVNHLPRRVISIVLTIVMVASLFSGILPGLGVTAKAAANEIANDSLKISVGDLGQISTLNIVNNPRNRSNREINFVLPNDTRPQNGVQHQWMGEMIFSVRSSADGSFPADNTGFVEVDTNKTLAAGGSTTASNIASDNPYIEKTVVSDKKVEVNFIGQDLSSTTDRTMKGFDVKSTYDMDTEDGSLLWTITLKNKSDAYLEFGDVGLPMPWNNKYTNQNSVYSERVTAHTFAGADSGYAYAIRCSGEGNYILFTPVATSGARIEYVDNWIGSNNGVSDNRTGSTFSNWTGDSGGWQPGLSVYYIHSKDIHKTGRSYFEDATSLILEPGESQTYQFKFSAVRAGDNTPQESAESPNNASDSIEQRETNMRSILYQNGLIDAIAVPGFQTALNMDTRLDLHYDDSLIKVDSVDIQCVHENDPFDEAHTPEHRSGMVNNSRTGRGLHDGNEGYEESVSFVETKTVDGEQHHIYDLHFGCIGNNSVRVEYKLKVGDEWVSKFTQFEFNVLTELDQASDTHADFMVNETQDKNPDSATYGIYSDWYFASGRDSNQRNHWGDDWSHDNINFIAMKNYLNPDAEQVKSIETYLIDFMWNTYMKNTQDNFIVANYLSASGAYSTSSGPYTRTFSEVMEATGFFNMYRIVKAYPDLIEYRKPAAWYLEKAYGIYSNRVGTGAIGFYGEQQIPDMIEALYAEGMDEEAFNLQERFAWYKANNCINATYPYGSEFAYDNTGEEGAFAAIQALTKYWPDSDAAKNAYSAMSMANHKTRAMRGIQPTWYQYADPVFIGGESWWNFQYTASLAGSIMDDWMRYEELEDGDTTAWAARVNYAAKISNFNAINMGQISDKYVGNVSWRYNMYKGGYGAMNVNDGGTRVMNNGWQDFSGESDEGLYGSLLRISADVVNDPIFGLYGYGANVTADETSYTVVPTDGFGKRVNILDQKIYVETTQDTITSAKFAMDGSSIELNVKGYTAASHVSHIALSGAGLKDGFYAINVNGEKVSQVYVKNNEANATITMPAGETNVVTITADPNGENAAPQAAIKVSSDNLQAIVTYTLTAVASDDGYPGDSLTYLWAFESLAGEGASAFLSSDAAPTTQFNVSEAGEYVISLTVSDGEKSTKVEKTLVVGEAPERLAPTIDSATGTPVVGNPTVADLKAEATVDPLYQGVPRFRWELVSQPEGGNAMIGNPNEKEAKLRVDKGGEYVVRLTVTDEDKTSSTEVTVTMTDAADGIQRVKTVITQVGVAPTLPNGVVAVRDDGTYSGGAVDWDEISEDKYAQAGEFEAYGTLRTQTTRVAVKVIVVKGDRKNVALFATPTAIINTPSDLGGVAGLNDGFDPSSSHDTSHGVWHNWQGAHGDAAWVMYTWDVPVTIDGADAYYFTDGNFAPKDAKLEYLAEDGQWHEVPNVSGLGVTLNQYNTTSFDPITTTKLRMTMNPKTLGIGVIEWKVYGYGEFVDRSALKNAIATAKGINTNLFVEGSKYLLDLAIAKAQAVLSDTAATQEQVDAAAAELNETIAGLESADGNLAYSASVTTSFCSSWESVSAVNDGIVRSNSYDPSKPRYGTWGNTSAYETVTYTWAADVIIDSTDLYLWYDGTEGEYTSGGILVPKSVEFEYLDAEGNWKSVPNAEGLGREMDKFNKTTFDPFTTTALRVKLNKQANDYNGVGIMEWKVYGKLAKSDGILTAVKVVIARIDAIGEVTLDSKDAIEAARAAYDKLTDEQKKLVPNYETLTKAEETYAALADAAAVKEVEDLIDAIGEVDENSKDAIEAARAAYDALPTRLQPEVSNYDKLVKAEKDYTDLLTAVEAAQKAAEDARKAFENAKAAQEKAEAAKAAAEAAQKAAEEAAQASGENSEAAKKAQAAAEEAQAKAEAAQAAAEEAQAGAEAAQKAAEDAAAAAAANNALAAEAAAKAAEKAAKSAEEAGKAAASAEAAAKSAADAAEAMLKAQKAQKAAEDAEKAAEEAEKKAEEAQKKAEEAAASTAEDREAAEKAAEEAKAAQKAAEDARKSAEDAKSAAELAMQAAEQSNKEAAASAAQAAEYAKKMAEAYEEIVRIKAELVEYLAKAQAEAERAEAERKAAEEAQRKAEEAALAAAKYAAAYELAQLQQNGEGLTGHAKEAYDKALADAAAAIEAAKTPAEVDAALAAAREALNNAVCPSAAFTDVEENVWYHDGIDFMVRNGYMNGVAADTFDVEGSLTRAQLVTILYRIAGEPETSAAIPFADVADGQWYTKAIVWAAENGIVKGVNETTFAPNDPITREQIAVILYRYAHEENTEDGKLTSFPDAKDISGYALEAMNWAVARGLINGSDGKLLPQDTATRAQIAVILARYLNA</sequence>
<proteinExistence type="inferred from homology"/>
<evidence type="ECO:0000259" key="9">
    <source>
        <dbReference type="PROSITE" id="PS51272"/>
    </source>
</evidence>
<evidence type="ECO:0000256" key="7">
    <source>
        <dbReference type="SAM" id="Phobius"/>
    </source>
</evidence>
<dbReference type="InterPro" id="IPR043750">
    <property type="entry name" value="DUF5695"/>
</dbReference>
<keyword evidence="7" id="KW-0812">Transmembrane</keyword>
<dbReference type="PANTHER" id="PTHR46161">
    <property type="entry name" value="NUCLEOSIDE DIPHOSPHATE KINASE"/>
    <property type="match status" value="1"/>
</dbReference>
<dbReference type="Gene3D" id="2.60.120.260">
    <property type="entry name" value="Galactose-binding domain-like"/>
    <property type="match status" value="2"/>
</dbReference>
<dbReference type="Proteomes" id="UP001491552">
    <property type="component" value="Unassembled WGS sequence"/>
</dbReference>
<keyword evidence="11" id="KW-1185">Reference proteome</keyword>
<dbReference type="InterPro" id="IPR001119">
    <property type="entry name" value="SLH_dom"/>
</dbReference>
<evidence type="ECO:0000256" key="3">
    <source>
        <dbReference type="ARBA" id="ARBA00022737"/>
    </source>
</evidence>
<evidence type="ECO:0000259" key="8">
    <source>
        <dbReference type="PROSITE" id="PS50111"/>
    </source>
</evidence>
<comment type="caution">
    <text evidence="10">The sequence shown here is derived from an EMBL/GenBank/DDBJ whole genome shotgun (WGS) entry which is preliminary data.</text>
</comment>
<dbReference type="PANTHER" id="PTHR46161:SF3">
    <property type="entry name" value="NUCLEOSIDE DIPHOSPHATE KINASE DDB_G0292928-RELATED"/>
    <property type="match status" value="1"/>
</dbReference>
<dbReference type="Gene3D" id="2.60.40.10">
    <property type="entry name" value="Immunoglobulins"/>
    <property type="match status" value="2"/>
</dbReference>
<evidence type="ECO:0000256" key="2">
    <source>
        <dbReference type="ARBA" id="ARBA00022679"/>
    </source>
</evidence>
<name>A0ABV1G309_9FIRM</name>
<feature type="compositionally biased region" description="Basic and acidic residues" evidence="6">
    <location>
        <begin position="1953"/>
        <end position="2016"/>
    </location>
</feature>
<feature type="compositionally biased region" description="Polar residues" evidence="6">
    <location>
        <begin position="347"/>
        <end position="362"/>
    </location>
</feature>
<keyword evidence="4" id="KW-0418">Kinase</keyword>
<dbReference type="SUPFAM" id="SSF49299">
    <property type="entry name" value="PKD domain"/>
    <property type="match status" value="1"/>
</dbReference>
<evidence type="ECO:0000313" key="11">
    <source>
        <dbReference type="Proteomes" id="UP001491552"/>
    </source>
</evidence>
<dbReference type="Pfam" id="PF22352">
    <property type="entry name" value="K319L-like_PKD"/>
    <property type="match status" value="1"/>
</dbReference>
<dbReference type="Pfam" id="PF00395">
    <property type="entry name" value="SLH"/>
    <property type="match status" value="3"/>
</dbReference>
<evidence type="ECO:0000313" key="10">
    <source>
        <dbReference type="EMBL" id="MEQ2509797.1"/>
    </source>
</evidence>
<dbReference type="PROSITE" id="PS51272">
    <property type="entry name" value="SLH"/>
    <property type="match status" value="3"/>
</dbReference>
<keyword evidence="7" id="KW-1133">Transmembrane helix</keyword>
<dbReference type="RefSeq" id="WP_349134507.1">
    <property type="nucleotide sequence ID" value="NZ_JBBMFF010000060.1"/>
</dbReference>